<accession>A0A1W6K4X3</accession>
<organism evidence="1 3">
    <name type="scientific">Marinobacter salarius</name>
    <dbReference type="NCBI Taxonomy" id="1420917"/>
    <lineage>
        <taxon>Bacteria</taxon>
        <taxon>Pseudomonadati</taxon>
        <taxon>Pseudomonadota</taxon>
        <taxon>Gammaproteobacteria</taxon>
        <taxon>Pseudomonadales</taxon>
        <taxon>Marinobacteraceae</taxon>
        <taxon>Marinobacter</taxon>
    </lineage>
</organism>
<protein>
    <submittedName>
        <fullName evidence="1">Uncharacterized protein</fullName>
    </submittedName>
</protein>
<dbReference type="InterPro" id="IPR010824">
    <property type="entry name" value="DUF1425"/>
</dbReference>
<dbReference type="InterPro" id="IPR038483">
    <property type="entry name" value="YcfL-like_sf"/>
</dbReference>
<dbReference type="RefSeq" id="WP_075194681.1">
    <property type="nucleotide sequence ID" value="NZ_CP020931.1"/>
</dbReference>
<evidence type="ECO:0000313" key="1">
    <source>
        <dbReference type="EMBL" id="ARM82468.1"/>
    </source>
</evidence>
<reference evidence="2 4" key="1">
    <citation type="submission" date="2016-10" db="EMBL/GenBank/DDBJ databases">
        <authorList>
            <person name="Varghese N."/>
            <person name="Submissions S."/>
        </authorList>
    </citation>
    <scope>NUCLEOTIDE SEQUENCE [LARGE SCALE GENOMIC DNA]</scope>
    <source>
        <strain evidence="2 4">DSM 26291</strain>
    </source>
</reference>
<dbReference type="Proteomes" id="UP000193100">
    <property type="component" value="Chromosome"/>
</dbReference>
<name>A0A1W6K4X3_9GAMM</name>
<dbReference type="CDD" id="cd09030">
    <property type="entry name" value="DUF1425"/>
    <property type="match status" value="1"/>
</dbReference>
<dbReference type="Proteomes" id="UP000199211">
    <property type="component" value="Unassembled WGS sequence"/>
</dbReference>
<sequence>MNPLVKTLTAATMGLGLLVGCTSLPSDSTDLTERTAPVTMNSVVFSDYNLKRTWSGGLFGDGERYRLSVVQHGQRATATGTTEVYAVLRNHTDYDYQVEARTQFFDQDGVPTDVKPTWQRTTVPANSLSTYRELSTTAQPLQYRVEVRELN</sequence>
<accession>A0A1I4L110</accession>
<dbReference type="EMBL" id="CP020931">
    <property type="protein sequence ID" value="ARM82468.1"/>
    <property type="molecule type" value="Genomic_DNA"/>
</dbReference>
<dbReference type="AlphaFoldDB" id="A0A1W6K4X3"/>
<dbReference type="Gene3D" id="2.60.40.3230">
    <property type="match status" value="1"/>
</dbReference>
<dbReference type="Pfam" id="PF07233">
    <property type="entry name" value="DUF1425"/>
    <property type="match status" value="1"/>
</dbReference>
<evidence type="ECO:0000313" key="3">
    <source>
        <dbReference type="Proteomes" id="UP000193100"/>
    </source>
</evidence>
<keyword evidence="4" id="KW-1185">Reference proteome</keyword>
<evidence type="ECO:0000313" key="2">
    <source>
        <dbReference type="EMBL" id="SFL84698.1"/>
    </source>
</evidence>
<dbReference type="PROSITE" id="PS51257">
    <property type="entry name" value="PROKAR_LIPOPROTEIN"/>
    <property type="match status" value="1"/>
</dbReference>
<proteinExistence type="predicted"/>
<dbReference type="EMBL" id="FOTV01000012">
    <property type="protein sequence ID" value="SFL84698.1"/>
    <property type="molecule type" value="Genomic_DNA"/>
</dbReference>
<evidence type="ECO:0000313" key="4">
    <source>
        <dbReference type="Proteomes" id="UP000199211"/>
    </source>
</evidence>
<gene>
    <name evidence="1" type="ORF">MARSALSMR5_00367</name>
    <name evidence="2" type="ORF">SAMN04487868_11236</name>
</gene>
<reference evidence="1 3" key="2">
    <citation type="submission" date="2017-04" db="EMBL/GenBank/DDBJ databases">
        <title>Genome Sequence of Marinobacter salarius strain SMR5 Isolated from a culture of the Diatom Skeletonema marinoi.</title>
        <authorList>
            <person name="Topel M."/>
            <person name="Pinder M.I.M."/>
            <person name="Johansson O.N."/>
            <person name="Kourtchenko O."/>
            <person name="Godhe A."/>
            <person name="Clarke A.K."/>
        </authorList>
    </citation>
    <scope>NUCLEOTIDE SEQUENCE [LARGE SCALE GENOMIC DNA]</scope>
    <source>
        <strain evidence="1 3">SMR5</strain>
    </source>
</reference>
<dbReference type="GeneID" id="77254367"/>